<dbReference type="KEGG" id="lpav:PLANPX_5499"/>
<dbReference type="Gene3D" id="1.10.1330.10">
    <property type="entry name" value="Dockerin domain"/>
    <property type="match status" value="1"/>
</dbReference>
<dbReference type="EMBL" id="AP021861">
    <property type="protein sequence ID" value="BBO35887.1"/>
    <property type="molecule type" value="Genomic_DNA"/>
</dbReference>
<dbReference type="InterPro" id="IPR036439">
    <property type="entry name" value="Dockerin_dom_sf"/>
</dbReference>
<reference evidence="3" key="1">
    <citation type="submission" date="2019-10" db="EMBL/GenBank/DDBJ databases">
        <title>Lacipirellula parvula gen. nov., sp. nov., representing a lineage of planctomycetes widespread in freshwater anoxic habitats, and description of the family Lacipirellulaceae.</title>
        <authorList>
            <person name="Dedysh S.N."/>
            <person name="Kulichevskaya I.S."/>
            <person name="Beletsky A.V."/>
            <person name="Rakitin A.L."/>
            <person name="Mardanov A.V."/>
            <person name="Ivanova A.A."/>
            <person name="Saltykova V.X."/>
            <person name="Rijpstra W.I.C."/>
            <person name="Sinninghe Damste J.S."/>
            <person name="Ravin N.V."/>
        </authorList>
    </citation>
    <scope>NUCLEOTIDE SEQUENCE [LARGE SCALE GENOMIC DNA]</scope>
    <source>
        <strain evidence="3">PX69</strain>
    </source>
</reference>
<dbReference type="PROSITE" id="PS00018">
    <property type="entry name" value="EF_HAND_1"/>
    <property type="match status" value="1"/>
</dbReference>
<dbReference type="RefSeq" id="WP_152101167.1">
    <property type="nucleotide sequence ID" value="NZ_AP021861.1"/>
</dbReference>
<dbReference type="Pfam" id="PF00404">
    <property type="entry name" value="Dockerin_1"/>
    <property type="match status" value="1"/>
</dbReference>
<dbReference type="GO" id="GO:0004553">
    <property type="term" value="F:hydrolase activity, hydrolyzing O-glycosyl compounds"/>
    <property type="evidence" value="ECO:0007669"/>
    <property type="project" value="InterPro"/>
</dbReference>
<dbReference type="NCBIfam" id="TIGR04534">
    <property type="entry name" value="ELWxxDGT_rpt"/>
    <property type="match status" value="4"/>
</dbReference>
<protein>
    <submittedName>
        <fullName evidence="2">Uncharacterized protein</fullName>
    </submittedName>
</protein>
<evidence type="ECO:0000313" key="3">
    <source>
        <dbReference type="Proteomes" id="UP000326837"/>
    </source>
</evidence>
<evidence type="ECO:0000313" key="2">
    <source>
        <dbReference type="EMBL" id="BBO35887.1"/>
    </source>
</evidence>
<feature type="compositionally biased region" description="Low complexity" evidence="1">
    <location>
        <begin position="1015"/>
        <end position="1026"/>
    </location>
</feature>
<keyword evidence="3" id="KW-1185">Reference proteome</keyword>
<dbReference type="Proteomes" id="UP000326837">
    <property type="component" value="Chromosome"/>
</dbReference>
<dbReference type="InterPro" id="IPR002105">
    <property type="entry name" value="Dockerin_1_rpt"/>
</dbReference>
<dbReference type="AlphaFoldDB" id="A0A5K7XIN6"/>
<name>A0A5K7XIN6_9BACT</name>
<proteinExistence type="predicted"/>
<dbReference type="InterPro" id="IPR018247">
    <property type="entry name" value="EF_Hand_1_Ca_BS"/>
</dbReference>
<dbReference type="InterPro" id="IPR030916">
    <property type="entry name" value="ELWxxDGT_rpt"/>
</dbReference>
<gene>
    <name evidence="2" type="ORF">PLANPX_5499</name>
</gene>
<dbReference type="GO" id="GO:0000272">
    <property type="term" value="P:polysaccharide catabolic process"/>
    <property type="evidence" value="ECO:0007669"/>
    <property type="project" value="InterPro"/>
</dbReference>
<feature type="region of interest" description="Disordered" evidence="1">
    <location>
        <begin position="1012"/>
        <end position="1076"/>
    </location>
</feature>
<organism evidence="2 3">
    <name type="scientific">Lacipirellula parvula</name>
    <dbReference type="NCBI Taxonomy" id="2650471"/>
    <lineage>
        <taxon>Bacteria</taxon>
        <taxon>Pseudomonadati</taxon>
        <taxon>Planctomycetota</taxon>
        <taxon>Planctomycetia</taxon>
        <taxon>Pirellulales</taxon>
        <taxon>Lacipirellulaceae</taxon>
        <taxon>Lacipirellula</taxon>
    </lineage>
</organism>
<evidence type="ECO:0000256" key="1">
    <source>
        <dbReference type="SAM" id="MobiDB-lite"/>
    </source>
</evidence>
<sequence>MGLNVRRQGWDDRRLAIEALEDRRVLAVDFELLKDINTLQPQGSGPNSFVTIGSTTYFIASTEGSGEQLWKTDGTSTGTSLVAANSPTIYSAGLSTRLFKLDEVLYFVADDQLHGYELWRSDGTEAGTFLVKDISPGKQGGSIYNITLSSGRLFFAASDGVHERELWSSDGTEAGTAMVKDIRPGASGEINNLTPVDGGIYFLANDGVNGRELWKSDGTAAGTYLVKDIAPGVARTFSYSVTPLIEVNGRLFFAANDGANGVELWTSLGSEATTHLVKELGGMYGDGDPLSLTNFNGQLYFTAYSEPHGGRELWTSDGTESGTTIVKDIMTTFYSIGSDPTGLTVANGSLYFRANDFSHGIELWKTDGTESGTTMVVDLRPGVDGSAPQILGVRDGLLHFNANDGSGSKRWITDGTTAGTTPFAYPTSPEGEVLGFLFPHAVSGGYLFSATTTAYGSELWRMDADGSNVALVKDINPANGSSDPYNFVIAGTRAIFNATEGLTRNWWITDGTATGTVRFAPYASAGLTEIAGVVASHGRFLFTAKNSSGSFDIWESDGTEAGTQRVANSPTNGFSTRPMVALETEDSLYFGLSQGSHYQLWKSDSNGMAPIPGAISDMGLAKPGPNGSQFFKRYNTLRITDGTEAGTITLKEFGLQNVSISPDAAGDGTSIYFVVDYDQLWKSDGTVAGTQLVRSFDLGNNALSRPIALTVINGTLYFSYITANGNALWKSDGTAEGTTEVFALESGLVANIYNRDDSMFFRTNSGFSGEMWYSDGTAAHTVRLSSLLPPERSPRAYYLDAVKVGDVIYFGANDNVSGDELWSTNLVTGETTLVRDHIAGPIGSRPTTLLKIGQRIVIVARSETHSTELWAMDLPPIAGDYNADGRVDGSDFLAWQRAFGSAASPAGSGADGNNDGIVNGSDLDVWETGYGTGGSAAVTASSDAFALSELTVTSLIASDEMSTITVDKGADDALFGSAADAAFAWLAADRRGKDADDRNDSVTDAKLRGWATRLPQDPSASAAQPAMTRQTKVVDRAGEPLWSLPRKQQRNGNGESTIAGEHEAKLAAFGRAGRHG</sequence>
<accession>A0A5K7XIN6</accession>
<dbReference type="SUPFAM" id="SSF75011">
    <property type="entry name" value="3-carboxy-cis,cis-mucoante lactonizing enzyme"/>
    <property type="match status" value="1"/>
</dbReference>
<dbReference type="SUPFAM" id="SSF63446">
    <property type="entry name" value="Type I dockerin domain"/>
    <property type="match status" value="1"/>
</dbReference>